<dbReference type="OrthoDB" id="7866273at2759"/>
<dbReference type="Gene3D" id="2.40.10.10">
    <property type="entry name" value="Trypsin-like serine proteases"/>
    <property type="match status" value="1"/>
</dbReference>
<reference evidence="10" key="1">
    <citation type="submission" date="2025-08" db="UniProtKB">
        <authorList>
            <consortium name="RefSeq"/>
        </authorList>
    </citation>
    <scope>IDENTIFICATION</scope>
</reference>
<evidence type="ECO:0000256" key="8">
    <source>
        <dbReference type="SAM" id="MobiDB-lite"/>
    </source>
</evidence>
<evidence type="ECO:0000256" key="7">
    <source>
        <dbReference type="ARBA" id="ARBA00024195"/>
    </source>
</evidence>
<dbReference type="PROSITE" id="PS50240">
    <property type="entry name" value="TRYPSIN_DOM"/>
    <property type="match status" value="1"/>
</dbReference>
<evidence type="ECO:0000256" key="3">
    <source>
        <dbReference type="ARBA" id="ARBA00022837"/>
    </source>
</evidence>
<evidence type="ECO:0000256" key="1">
    <source>
        <dbReference type="ARBA" id="ARBA00022723"/>
    </source>
</evidence>
<name>A0A6P4EY02_DRORH</name>
<accession>A0A6P4EY02</accession>
<dbReference type="InterPro" id="IPR001254">
    <property type="entry name" value="Trypsin_dom"/>
</dbReference>
<keyword evidence="3" id="KW-0106">Calcium</keyword>
<feature type="compositionally biased region" description="Basic and acidic residues" evidence="8">
    <location>
        <begin position="1"/>
        <end position="13"/>
    </location>
</feature>
<dbReference type="GO" id="GO:0004252">
    <property type="term" value="F:serine-type endopeptidase activity"/>
    <property type="evidence" value="ECO:0007669"/>
    <property type="project" value="InterPro"/>
</dbReference>
<keyword evidence="5" id="KW-1015">Disulfide bond</keyword>
<dbReference type="GO" id="GO:0006508">
    <property type="term" value="P:proteolysis"/>
    <property type="evidence" value="ECO:0007669"/>
    <property type="project" value="InterPro"/>
</dbReference>
<dbReference type="PANTHER" id="PTHR24256">
    <property type="entry name" value="TRYPTASE-RELATED"/>
    <property type="match status" value="1"/>
</dbReference>
<gene>
    <name evidence="10" type="primary">LOC108047391</name>
</gene>
<dbReference type="GeneID" id="108047391"/>
<dbReference type="InterPro" id="IPR051487">
    <property type="entry name" value="Ser/Thr_Proteases_Immune/Dev"/>
</dbReference>
<keyword evidence="4" id="KW-0865">Zymogen</keyword>
<keyword evidence="1" id="KW-0479">Metal-binding</keyword>
<feature type="domain" description="Peptidase S1" evidence="9">
    <location>
        <begin position="109"/>
        <end position="335"/>
    </location>
</feature>
<evidence type="ECO:0000256" key="5">
    <source>
        <dbReference type="ARBA" id="ARBA00023157"/>
    </source>
</evidence>
<keyword evidence="2" id="KW-0732">Signal</keyword>
<dbReference type="SUPFAM" id="SSF50494">
    <property type="entry name" value="Trypsin-like serine proteases"/>
    <property type="match status" value="1"/>
</dbReference>
<keyword evidence="6" id="KW-0325">Glycoprotein</keyword>
<evidence type="ECO:0000313" key="10">
    <source>
        <dbReference type="RefSeq" id="XP_016983035.1"/>
    </source>
</evidence>
<dbReference type="AlphaFoldDB" id="A0A6P4EY02"/>
<dbReference type="RefSeq" id="XP_016983035.1">
    <property type="nucleotide sequence ID" value="XM_017127546.1"/>
</dbReference>
<dbReference type="Pfam" id="PF00089">
    <property type="entry name" value="Trypsin"/>
    <property type="match status" value="1"/>
</dbReference>
<dbReference type="GO" id="GO:0046872">
    <property type="term" value="F:metal ion binding"/>
    <property type="evidence" value="ECO:0007669"/>
    <property type="project" value="UniProtKB-KW"/>
</dbReference>
<dbReference type="FunFam" id="2.40.10.10:FF:000028">
    <property type="entry name" value="Serine protease easter"/>
    <property type="match status" value="1"/>
</dbReference>
<dbReference type="InterPro" id="IPR009003">
    <property type="entry name" value="Peptidase_S1_PA"/>
</dbReference>
<evidence type="ECO:0000256" key="6">
    <source>
        <dbReference type="ARBA" id="ARBA00023180"/>
    </source>
</evidence>
<dbReference type="SMART" id="SM00020">
    <property type="entry name" value="Tryp_SPc"/>
    <property type="match status" value="1"/>
</dbReference>
<proteinExistence type="inferred from homology"/>
<sequence>MGKREEEERRHQSEVSTTNKRRNDNEKQTLKIGFFICIGKSNQANVKTPTRHIHNIKPMHHQLHHPTSTTTTATCNLESYTDRNQFFSEYSFRKMSAVRWIFLCTLVLIHHGSSQFLDDNCASVNPFIEIKGSSRTPWLAEIRSKSKLICAGSLINKQYVLTAASCIDSQTQLVVRLGNFDGSVSDNSYSDNTYEEYPVSKAYVHRSFASATHEHNIGLLKLPTAVVYKSHITPLCITENASRNKSLTFEISNKDPKIGFWCSIGSLFGNSCADKKKQEYVASNLVGSPLNISIFEVVLKRYVQHGILSYRNPETYADVYTNVFAYTDWIIPIALEEMN</sequence>
<organism evidence="10">
    <name type="scientific">Drosophila rhopaloa</name>
    <name type="common">Fruit fly</name>
    <dbReference type="NCBI Taxonomy" id="1041015"/>
    <lineage>
        <taxon>Eukaryota</taxon>
        <taxon>Metazoa</taxon>
        <taxon>Ecdysozoa</taxon>
        <taxon>Arthropoda</taxon>
        <taxon>Hexapoda</taxon>
        <taxon>Insecta</taxon>
        <taxon>Pterygota</taxon>
        <taxon>Neoptera</taxon>
        <taxon>Endopterygota</taxon>
        <taxon>Diptera</taxon>
        <taxon>Brachycera</taxon>
        <taxon>Muscomorpha</taxon>
        <taxon>Ephydroidea</taxon>
        <taxon>Drosophilidae</taxon>
        <taxon>Drosophila</taxon>
        <taxon>Sophophora</taxon>
    </lineage>
</organism>
<dbReference type="RefSeq" id="XP_016983035.2">
    <property type="nucleotide sequence ID" value="XM_017127546.2"/>
</dbReference>
<evidence type="ECO:0000259" key="9">
    <source>
        <dbReference type="PROSITE" id="PS50240"/>
    </source>
</evidence>
<comment type="similarity">
    <text evidence="7">Belongs to the peptidase S1 family. CLIP subfamily.</text>
</comment>
<evidence type="ECO:0000256" key="2">
    <source>
        <dbReference type="ARBA" id="ARBA00022729"/>
    </source>
</evidence>
<protein>
    <submittedName>
        <fullName evidence="10">Serine protease 42-like</fullName>
    </submittedName>
</protein>
<feature type="region of interest" description="Disordered" evidence="8">
    <location>
        <begin position="1"/>
        <end position="24"/>
    </location>
</feature>
<evidence type="ECO:0000256" key="4">
    <source>
        <dbReference type="ARBA" id="ARBA00023145"/>
    </source>
</evidence>
<dbReference type="InterPro" id="IPR043504">
    <property type="entry name" value="Peptidase_S1_PA_chymotrypsin"/>
</dbReference>